<reference evidence="2" key="1">
    <citation type="submission" date="2023-03" db="EMBL/GenBank/DDBJ databases">
        <title>Massive genome expansion in bonnet fungi (Mycena s.s.) driven by repeated elements and novel gene families across ecological guilds.</title>
        <authorList>
            <consortium name="Lawrence Berkeley National Laboratory"/>
            <person name="Harder C.B."/>
            <person name="Miyauchi S."/>
            <person name="Viragh M."/>
            <person name="Kuo A."/>
            <person name="Thoen E."/>
            <person name="Andreopoulos B."/>
            <person name="Lu D."/>
            <person name="Skrede I."/>
            <person name="Drula E."/>
            <person name="Henrissat B."/>
            <person name="Morin E."/>
            <person name="Kohler A."/>
            <person name="Barry K."/>
            <person name="LaButti K."/>
            <person name="Morin E."/>
            <person name="Salamov A."/>
            <person name="Lipzen A."/>
            <person name="Mereny Z."/>
            <person name="Hegedus B."/>
            <person name="Baldrian P."/>
            <person name="Stursova M."/>
            <person name="Weitz H."/>
            <person name="Taylor A."/>
            <person name="Grigoriev I.V."/>
            <person name="Nagy L.G."/>
            <person name="Martin F."/>
            <person name="Kauserud H."/>
        </authorList>
    </citation>
    <scope>NUCLEOTIDE SEQUENCE</scope>
    <source>
        <strain evidence="2">CBHHK067</strain>
    </source>
</reference>
<organism evidence="2 3">
    <name type="scientific">Mycena rosella</name>
    <name type="common">Pink bonnet</name>
    <name type="synonym">Agaricus rosellus</name>
    <dbReference type="NCBI Taxonomy" id="1033263"/>
    <lineage>
        <taxon>Eukaryota</taxon>
        <taxon>Fungi</taxon>
        <taxon>Dikarya</taxon>
        <taxon>Basidiomycota</taxon>
        <taxon>Agaricomycotina</taxon>
        <taxon>Agaricomycetes</taxon>
        <taxon>Agaricomycetidae</taxon>
        <taxon>Agaricales</taxon>
        <taxon>Marasmiineae</taxon>
        <taxon>Mycenaceae</taxon>
        <taxon>Mycena</taxon>
    </lineage>
</organism>
<accession>A0AAD7G6P3</accession>
<gene>
    <name evidence="2" type="ORF">B0H17DRAFT_1208905</name>
</gene>
<keyword evidence="3" id="KW-1185">Reference proteome</keyword>
<dbReference type="Proteomes" id="UP001221757">
    <property type="component" value="Unassembled WGS sequence"/>
</dbReference>
<comment type="caution">
    <text evidence="2">The sequence shown here is derived from an EMBL/GenBank/DDBJ whole genome shotgun (WGS) entry which is preliminary data.</text>
</comment>
<evidence type="ECO:0000256" key="1">
    <source>
        <dbReference type="SAM" id="MobiDB-lite"/>
    </source>
</evidence>
<dbReference type="EMBL" id="JARKIE010000171">
    <property type="protein sequence ID" value="KAJ7671843.1"/>
    <property type="molecule type" value="Genomic_DNA"/>
</dbReference>
<proteinExistence type="predicted"/>
<sequence>MFSHTPVLWLTTLLLQRDGRVPVSFTAHRRAFSPPTPLCAASSLSSLSSGPPSSHAHPVLGKLANGRHGSLKAKTRNVKTCNVKTDDIVKSRGHQGKKPGASRPSPYPSTAAQVKASEMRD</sequence>
<feature type="compositionally biased region" description="Low complexity" evidence="1">
    <location>
        <begin position="40"/>
        <end position="58"/>
    </location>
</feature>
<name>A0AAD7G6P3_MYCRO</name>
<evidence type="ECO:0000313" key="3">
    <source>
        <dbReference type="Proteomes" id="UP001221757"/>
    </source>
</evidence>
<dbReference type="AlphaFoldDB" id="A0AAD7G6P3"/>
<feature type="region of interest" description="Disordered" evidence="1">
    <location>
        <begin position="40"/>
        <end position="121"/>
    </location>
</feature>
<protein>
    <submittedName>
        <fullName evidence="2">Uncharacterized protein</fullName>
    </submittedName>
</protein>
<evidence type="ECO:0000313" key="2">
    <source>
        <dbReference type="EMBL" id="KAJ7671843.1"/>
    </source>
</evidence>